<dbReference type="Proteomes" id="UP001589830">
    <property type="component" value="Unassembled WGS sequence"/>
</dbReference>
<keyword evidence="2" id="KW-1185">Reference proteome</keyword>
<organism evidence="1 2">
    <name type="scientific">Thermus composti</name>
    <dbReference type="NCBI Taxonomy" id="532059"/>
    <lineage>
        <taxon>Bacteria</taxon>
        <taxon>Thermotogati</taxon>
        <taxon>Deinococcota</taxon>
        <taxon>Deinococci</taxon>
        <taxon>Thermales</taxon>
        <taxon>Thermaceae</taxon>
        <taxon>Thermus</taxon>
    </lineage>
</organism>
<evidence type="ECO:0000313" key="2">
    <source>
        <dbReference type="Proteomes" id="UP001589830"/>
    </source>
</evidence>
<evidence type="ECO:0000313" key="1">
    <source>
        <dbReference type="EMBL" id="MFC0594765.1"/>
    </source>
</evidence>
<dbReference type="Gene3D" id="1.20.120.330">
    <property type="entry name" value="Nucleotidyltransferases domain 2"/>
    <property type="match status" value="1"/>
</dbReference>
<name>A0ABV6PY39_9DEIN</name>
<dbReference type="RefSeq" id="WP_229906064.1">
    <property type="nucleotide sequence ID" value="NZ_BMPJ01000002.1"/>
</dbReference>
<gene>
    <name evidence="1" type="ORF">ACFFFP_00975</name>
</gene>
<comment type="caution">
    <text evidence="1">The sequence shown here is derived from an EMBL/GenBank/DDBJ whole genome shotgun (WGS) entry which is preliminary data.</text>
</comment>
<dbReference type="Pfam" id="PF08780">
    <property type="entry name" value="NTase_sub_bind"/>
    <property type="match status" value="1"/>
</dbReference>
<accession>A0ABV6PY39</accession>
<dbReference type="SUPFAM" id="SSF81593">
    <property type="entry name" value="Nucleotidyltransferase substrate binding subunit/domain"/>
    <property type="match status" value="1"/>
</dbReference>
<dbReference type="InterPro" id="IPR010235">
    <property type="entry name" value="HepT"/>
</dbReference>
<protein>
    <submittedName>
        <fullName evidence="1">Nucleotidyltransferase substrate binding protein</fullName>
    </submittedName>
</protein>
<sequence length="54" mass="6318">MGLLSEDPFWLEMLELRNLTAHPYEETLAESIYARLPEALKRFQDLLKALKESP</sequence>
<dbReference type="EMBL" id="JBHLTW010000003">
    <property type="protein sequence ID" value="MFC0594765.1"/>
    <property type="molecule type" value="Genomic_DNA"/>
</dbReference>
<proteinExistence type="predicted"/>
<reference evidence="1 2" key="1">
    <citation type="submission" date="2024-09" db="EMBL/GenBank/DDBJ databases">
        <authorList>
            <person name="Sun Q."/>
            <person name="Mori K."/>
        </authorList>
    </citation>
    <scope>NUCLEOTIDE SEQUENCE [LARGE SCALE GENOMIC DNA]</scope>
    <source>
        <strain evidence="1 2">NCAIM B.02340</strain>
    </source>
</reference>